<dbReference type="AlphaFoldDB" id="G0L6P1"/>
<dbReference type="RefSeq" id="WP_013995744.1">
    <property type="nucleotide sequence ID" value="NC_015844.1"/>
</dbReference>
<reference evidence="2" key="1">
    <citation type="submission" date="2009-07" db="EMBL/GenBank/DDBJ databases">
        <title>Complete genome sequence of Zobellia galactanivorans Dsij.</title>
        <authorList>
            <consortium name="Genoscope - CEA"/>
        </authorList>
    </citation>
    <scope>NUCLEOTIDE SEQUENCE [LARGE SCALE GENOMIC DNA]</scope>
    <source>
        <strain evidence="2">DSM 12802 / CCUG 47099 / CIP 106680 / NCIMB 13871 / Dsij</strain>
    </source>
</reference>
<dbReference type="STRING" id="63186.ZOBELLIA_4421"/>
<evidence type="ECO:0000313" key="1">
    <source>
        <dbReference type="EMBL" id="CAZ98556.1"/>
    </source>
</evidence>
<accession>G0L6P1</accession>
<protein>
    <submittedName>
        <fullName evidence="1">Hypothetical periplasmic protein</fullName>
    </submittedName>
</protein>
<dbReference type="KEGG" id="zga:ZOBELLIA_4421"/>
<dbReference type="EMBL" id="FP476056">
    <property type="protein sequence ID" value="CAZ98556.1"/>
    <property type="molecule type" value="Genomic_DNA"/>
</dbReference>
<name>G0L6P1_ZOBGA</name>
<sequence length="214" mass="25100">MKKSIIIVSFLLATSQLLSQKKIDLTSDKALTKVFNETEIQGLESMIKYVDDMVLNRENTTEANKAYHLYFKDIAQTQEYIVPFEENPKYEFLESLDSIQFSSIWTFDYHYNTINKGDTVYRNLEDIKLLSVSTTSKYMDYLEEIGKEDPFFNNLHRDFVNIGNVSAGTYNMFFIKRLTNFDFNIPKNRLWAAICLLGMEEPIEKKLDRSLKNK</sequence>
<proteinExistence type="predicted"/>
<evidence type="ECO:0000313" key="2">
    <source>
        <dbReference type="Proteomes" id="UP000008898"/>
    </source>
</evidence>
<keyword evidence="2" id="KW-1185">Reference proteome</keyword>
<dbReference type="HOGENOM" id="CLU_1288498_0_0_10"/>
<dbReference type="Proteomes" id="UP000008898">
    <property type="component" value="Chromosome"/>
</dbReference>
<organism evidence="1 2">
    <name type="scientific">Zobellia galactanivorans (strain DSM 12802 / CCUG 47099 / CIP 106680 / NCIMB 13871 / Dsij)</name>
    <dbReference type="NCBI Taxonomy" id="63186"/>
    <lineage>
        <taxon>Bacteria</taxon>
        <taxon>Pseudomonadati</taxon>
        <taxon>Bacteroidota</taxon>
        <taxon>Flavobacteriia</taxon>
        <taxon>Flavobacteriales</taxon>
        <taxon>Flavobacteriaceae</taxon>
        <taxon>Zobellia</taxon>
    </lineage>
</organism>
<gene>
    <name evidence="1" type="ordered locus">zobellia_4421</name>
</gene>
<dbReference type="OrthoDB" id="1422734at2"/>
<reference evidence="1 2" key="2">
    <citation type="journal article" date="2012" name="Environ. Microbiol.">
        <title>Characterization of the first alginolytic operons in a marine bacterium: from their emergence in marine Flavobacteriia to their independent transfers to marine Proteobacteria and human gut Bacteroides.</title>
        <authorList>
            <person name="Thomas F."/>
            <person name="Barbeyron T."/>
            <person name="Tonon T."/>
            <person name="Genicot S."/>
            <person name="Czjzek M."/>
            <person name="Michel G."/>
        </authorList>
    </citation>
    <scope>NUCLEOTIDE SEQUENCE [LARGE SCALE GENOMIC DNA]</scope>
    <source>
        <strain evidence="2">DSM 12802 / CCUG 47099 / CIP 106680 / NCIMB 13871 / Dsij</strain>
    </source>
</reference>